<evidence type="ECO:0000313" key="1">
    <source>
        <dbReference type="EMBL" id="MBE1458211.1"/>
    </source>
</evidence>
<name>A0ABR9HGQ7_9ACTN</name>
<reference evidence="1 2" key="1">
    <citation type="submission" date="2020-10" db="EMBL/GenBank/DDBJ databases">
        <title>Sequencing the genomes of 1000 actinobacteria strains.</title>
        <authorList>
            <person name="Klenk H.-P."/>
        </authorList>
    </citation>
    <scope>NUCLEOTIDE SEQUENCE [LARGE SCALE GENOMIC DNA]</scope>
    <source>
        <strain evidence="1 2">DSM 45157</strain>
    </source>
</reference>
<organism evidence="1 2">
    <name type="scientific">Nocardiopsis terrae</name>
    <dbReference type="NCBI Taxonomy" id="372655"/>
    <lineage>
        <taxon>Bacteria</taxon>
        <taxon>Bacillati</taxon>
        <taxon>Actinomycetota</taxon>
        <taxon>Actinomycetes</taxon>
        <taxon>Streptosporangiales</taxon>
        <taxon>Nocardiopsidaceae</taxon>
        <taxon>Nocardiopsis</taxon>
    </lineage>
</organism>
<gene>
    <name evidence="1" type="ORF">H4W79_002425</name>
</gene>
<dbReference type="RefSeq" id="WP_191270101.1">
    <property type="nucleotide sequence ID" value="NZ_BMXJ01000003.1"/>
</dbReference>
<sequence>MNPLQEQADSLFDELSAVLRHAPEDPGQAIQTLRAADRAFDRLHAWMREGKPLPQPWNAR</sequence>
<proteinExistence type="predicted"/>
<accession>A0ABR9HGQ7</accession>
<dbReference type="Proteomes" id="UP000598217">
    <property type="component" value="Unassembled WGS sequence"/>
</dbReference>
<keyword evidence="2" id="KW-1185">Reference proteome</keyword>
<dbReference type="EMBL" id="JADBDY010000001">
    <property type="protein sequence ID" value="MBE1458211.1"/>
    <property type="molecule type" value="Genomic_DNA"/>
</dbReference>
<evidence type="ECO:0000313" key="2">
    <source>
        <dbReference type="Proteomes" id="UP000598217"/>
    </source>
</evidence>
<comment type="caution">
    <text evidence="1">The sequence shown here is derived from an EMBL/GenBank/DDBJ whole genome shotgun (WGS) entry which is preliminary data.</text>
</comment>
<protein>
    <submittedName>
        <fullName evidence="1">Uncharacterized protein</fullName>
    </submittedName>
</protein>